<dbReference type="Proteomes" id="UP000256869">
    <property type="component" value="Unassembled WGS sequence"/>
</dbReference>
<evidence type="ECO:0000259" key="2">
    <source>
        <dbReference type="Pfam" id="PF13240"/>
    </source>
</evidence>
<feature type="domain" description="Zinc-ribbon" evidence="2">
    <location>
        <begin position="171"/>
        <end position="191"/>
    </location>
</feature>
<dbReference type="AlphaFoldDB" id="A0A3D9IKS5"/>
<comment type="caution">
    <text evidence="3">The sequence shown here is derived from an EMBL/GenBank/DDBJ whole genome shotgun (WGS) entry which is preliminary data.</text>
</comment>
<name>A0A3D9IKS5_9BACL</name>
<evidence type="ECO:0000256" key="1">
    <source>
        <dbReference type="SAM" id="MobiDB-lite"/>
    </source>
</evidence>
<evidence type="ECO:0000313" key="3">
    <source>
        <dbReference type="EMBL" id="RED61696.1"/>
    </source>
</evidence>
<gene>
    <name evidence="3" type="ORF">DFP95_105125</name>
</gene>
<reference evidence="3 4" key="1">
    <citation type="submission" date="2018-07" db="EMBL/GenBank/DDBJ databases">
        <title>Genomic Encyclopedia of Type Strains, Phase III (KMG-III): the genomes of soil and plant-associated and newly described type strains.</title>
        <authorList>
            <person name="Whitman W."/>
        </authorList>
    </citation>
    <scope>NUCLEOTIDE SEQUENCE [LARGE SCALE GENOMIC DNA]</scope>
    <source>
        <strain evidence="3 4">CECT 8236</strain>
    </source>
</reference>
<organism evidence="3 4">
    <name type="scientific">Cohnella lupini</name>
    <dbReference type="NCBI Taxonomy" id="1294267"/>
    <lineage>
        <taxon>Bacteria</taxon>
        <taxon>Bacillati</taxon>
        <taxon>Bacillota</taxon>
        <taxon>Bacilli</taxon>
        <taxon>Bacillales</taxon>
        <taxon>Paenibacillaceae</taxon>
        <taxon>Cohnella</taxon>
    </lineage>
</organism>
<proteinExistence type="predicted"/>
<dbReference type="Pfam" id="PF13240">
    <property type="entry name" value="Zn_Ribbon_1"/>
    <property type="match status" value="1"/>
</dbReference>
<dbReference type="InterPro" id="IPR026870">
    <property type="entry name" value="Zinc_ribbon_dom"/>
</dbReference>
<protein>
    <submittedName>
        <fullName evidence="3">Double zinc ribbon protein</fullName>
    </submittedName>
</protein>
<accession>A0A3D9IKS5</accession>
<keyword evidence="4" id="KW-1185">Reference proteome</keyword>
<sequence length="195" mass="21559">MSFFKKISDTVSKGVTTATEKAQQTVEVTRLNAQISGKRKEIDKLFATIGESVYEGYLAHDLSLAQSKVMPICEEITAIRNEIESLDDRIKAIRNEKDCVCGKRLAEDTRFCSSCGHKFPEPEPIPFEKSAIQVDPIVPDESVAGDTTEGIVTEDNEPETSRSYADERQICQSCGTPLYADSHYCPACGQPTRKS</sequence>
<dbReference type="EMBL" id="QRDY01000005">
    <property type="protein sequence ID" value="RED61696.1"/>
    <property type="molecule type" value="Genomic_DNA"/>
</dbReference>
<feature type="region of interest" description="Disordered" evidence="1">
    <location>
        <begin position="142"/>
        <end position="164"/>
    </location>
</feature>
<dbReference type="RefSeq" id="WP_181907359.1">
    <property type="nucleotide sequence ID" value="NZ_QRDY01000005.1"/>
</dbReference>
<evidence type="ECO:0000313" key="4">
    <source>
        <dbReference type="Proteomes" id="UP000256869"/>
    </source>
</evidence>